<dbReference type="InterPro" id="IPR012833">
    <property type="entry name" value="NrdD"/>
</dbReference>
<dbReference type="Pfam" id="PF13597">
    <property type="entry name" value="NRDD"/>
    <property type="match status" value="1"/>
</dbReference>
<evidence type="ECO:0000313" key="5">
    <source>
        <dbReference type="EMBL" id="GAN32490.1"/>
    </source>
</evidence>
<dbReference type="Pfam" id="PF03477">
    <property type="entry name" value="ATP-cone"/>
    <property type="match status" value="1"/>
</dbReference>
<keyword evidence="2 3" id="KW-0067">ATP-binding</keyword>
<comment type="caution">
    <text evidence="5">The sequence shown here is derived from an EMBL/GenBank/DDBJ whole genome shotgun (WGS) entry which is preliminary data.</text>
</comment>
<accession>A0ABQ0JUV1</accession>
<evidence type="ECO:0000313" key="6">
    <source>
        <dbReference type="Proteomes" id="UP000032309"/>
    </source>
</evidence>
<proteinExistence type="predicted"/>
<dbReference type="EMBL" id="BAFN01000001">
    <property type="protein sequence ID" value="GAN32490.1"/>
    <property type="molecule type" value="Genomic_DNA"/>
</dbReference>
<feature type="domain" description="ATP-cone" evidence="4">
    <location>
        <begin position="8"/>
        <end position="100"/>
    </location>
</feature>
<dbReference type="NCBIfam" id="TIGR02487">
    <property type="entry name" value="NrdD"/>
    <property type="match status" value="1"/>
</dbReference>
<name>A0ABQ0JUV1_9BACT</name>
<evidence type="ECO:0000259" key="4">
    <source>
        <dbReference type="PROSITE" id="PS51161"/>
    </source>
</evidence>
<dbReference type="Proteomes" id="UP000032309">
    <property type="component" value="Unassembled WGS sequence"/>
</dbReference>
<organism evidence="5 6">
    <name type="scientific">Candidatus Brocadia sinica JPN1</name>
    <dbReference type="NCBI Taxonomy" id="1197129"/>
    <lineage>
        <taxon>Bacteria</taxon>
        <taxon>Pseudomonadati</taxon>
        <taxon>Planctomycetota</taxon>
        <taxon>Candidatus Brocadiia</taxon>
        <taxon>Candidatus Brocadiales</taxon>
        <taxon>Candidatus Brocadiaceae</taxon>
        <taxon>Candidatus Brocadia</taxon>
    </lineage>
</organism>
<dbReference type="PROSITE" id="PS51161">
    <property type="entry name" value="ATP_CONE"/>
    <property type="match status" value="1"/>
</dbReference>
<evidence type="ECO:0000256" key="3">
    <source>
        <dbReference type="PROSITE-ProRule" id="PRU00492"/>
    </source>
</evidence>
<keyword evidence="1 3" id="KW-0547">Nucleotide-binding</keyword>
<protein>
    <submittedName>
        <fullName evidence="5">Anaerobic ribonucleoside-triphosphate reductase</fullName>
    </submittedName>
</protein>
<keyword evidence="6" id="KW-1185">Reference proteome</keyword>
<dbReference type="SUPFAM" id="SSF51998">
    <property type="entry name" value="PFL-like glycyl radical enzymes"/>
    <property type="match status" value="1"/>
</dbReference>
<sequence>MNTATALEYVVKRDGRLVPFNEKKIADAIFKAAQSVGGEDRALADELAVVVTMFLEKKYAGQMPGIEDIQDIVEKVLIETGHAKTAKAYILYRDKRARIRESLRVRKHTKKRADTTDVSLLVNTETKDETFPWDKRKIADALIKEADFSEEVASEIAGAVEQRVFSSGLNRISTTLIRELVDNELFEGGYNKKLEKQVVIGMPKYDLEELIMSKNKENSNIATNNPEAINLAIAENTLKQFALQEVFSKDVANAHLSGMVHIHDLGYPTRVYCSSHSLEYLKKYGLSLQNLDTESAPAKHARTLTGHLNTFLASMQAYYAGALGVGYVNIMYAPYLEGMSYKEMKQEAQHLIFSCSQSAFSRGGQTLFLDFNVHTGIPRYLRNIPAIGPGGKPTGKTYGDYEETARQFTLAMLDVWREGDCYGHVFAFPKCDFHINEDTLNDPKQYEILEYACQIASENGVPYFIFDRDEITLSACCRLRTTIDDNYMIKHPESMRFCGFQNITINLPQASYRAGRGDWDALYKEIDRGIEIAVKAHIQKKAFVGKLMSSPEMPLWEIGKKAKDGRPYVDLETSTYIVGILGLNECLQFMTGRELHEGEDMIKLGLRVISHMYMRVKEAGKKYKLKFSLEESPAESASRRLAKVDVRNYPEAAEMVKGSIERDEFYYTNSVHLRPDAPVDMITRIFLQSKFHTMIESGAIIHAFVGEERPSASSIMNLVKKTFKNTQAAQVTISPEFTICNDCKKVTQKLTDICGHCGSRNVYGVSRIVGYFSRINNWNKSKIGELADRHKGNYSVSDLLPKKEPGICGVVYNEVLR</sequence>
<dbReference type="RefSeq" id="WP_052562646.1">
    <property type="nucleotide sequence ID" value="NZ_BAFN01000001.1"/>
</dbReference>
<dbReference type="PANTHER" id="PTHR21075:SF0">
    <property type="entry name" value="ANAEROBIC RIBONUCLEOSIDE-TRIPHOSPHATE REDUCTASE"/>
    <property type="match status" value="1"/>
</dbReference>
<evidence type="ECO:0000256" key="2">
    <source>
        <dbReference type="ARBA" id="ARBA00022840"/>
    </source>
</evidence>
<dbReference type="InterPro" id="IPR005144">
    <property type="entry name" value="ATP-cone_dom"/>
</dbReference>
<dbReference type="PANTHER" id="PTHR21075">
    <property type="entry name" value="ANAEROBIC RIBONUCLEOSIDE-TRIPHOSPHATE REDUCTASE"/>
    <property type="match status" value="1"/>
</dbReference>
<gene>
    <name evidence="5" type="ORF">BROSI_A1005</name>
</gene>
<dbReference type="Gene3D" id="3.20.70.20">
    <property type="match status" value="1"/>
</dbReference>
<reference evidence="6" key="1">
    <citation type="journal article" date="2015" name="Genome Announc.">
        <title>Draft Genome Sequence of an Anaerobic Ammonium-Oxidizing Bacterium, "Candidatus Brocadia sinica".</title>
        <authorList>
            <person name="Oshiki M."/>
            <person name="Shinyako-Hata K."/>
            <person name="Satoh H."/>
            <person name="Okabe S."/>
        </authorList>
    </citation>
    <scope>NUCLEOTIDE SEQUENCE [LARGE SCALE GENOMIC DNA]</scope>
    <source>
        <strain evidence="6">JPN1</strain>
    </source>
</reference>
<evidence type="ECO:0000256" key="1">
    <source>
        <dbReference type="ARBA" id="ARBA00022741"/>
    </source>
</evidence>